<dbReference type="InterPro" id="IPR002213">
    <property type="entry name" value="UDP_glucos_trans"/>
</dbReference>
<dbReference type="Pfam" id="PF00201">
    <property type="entry name" value="UDPGT"/>
    <property type="match status" value="1"/>
</dbReference>
<evidence type="ECO:0000256" key="1">
    <source>
        <dbReference type="ARBA" id="ARBA00009995"/>
    </source>
</evidence>
<organism evidence="4 5">
    <name type="scientific">Theobroma cacao</name>
    <name type="common">Cacao</name>
    <name type="synonym">Cocoa</name>
    <dbReference type="NCBI Taxonomy" id="3641"/>
    <lineage>
        <taxon>Eukaryota</taxon>
        <taxon>Viridiplantae</taxon>
        <taxon>Streptophyta</taxon>
        <taxon>Embryophyta</taxon>
        <taxon>Tracheophyta</taxon>
        <taxon>Spermatophyta</taxon>
        <taxon>Magnoliopsida</taxon>
        <taxon>eudicotyledons</taxon>
        <taxon>Gunneridae</taxon>
        <taxon>Pentapetalae</taxon>
        <taxon>rosids</taxon>
        <taxon>malvids</taxon>
        <taxon>Malvales</taxon>
        <taxon>Malvaceae</taxon>
        <taxon>Byttnerioideae</taxon>
        <taxon>Theobroma</taxon>
    </lineage>
</organism>
<evidence type="ECO:0000313" key="5">
    <source>
        <dbReference type="Proteomes" id="UP000026915"/>
    </source>
</evidence>
<comment type="similarity">
    <text evidence="1">Belongs to the UDP-glycosyltransferase family.</text>
</comment>
<dbReference type="Gramene" id="EOY22030">
    <property type="protein sequence ID" value="EOY22030"/>
    <property type="gene ID" value="TCM_014196"/>
</dbReference>
<dbReference type="Proteomes" id="UP000026915">
    <property type="component" value="Chromosome 3"/>
</dbReference>
<gene>
    <name evidence="4" type="ORF">TCM_014196</name>
</gene>
<name>A0A061FWW4_THECC</name>
<dbReference type="eggNOG" id="KOG1192">
    <property type="taxonomic scope" value="Eukaryota"/>
</dbReference>
<protein>
    <submittedName>
        <fullName evidence="4">UDP-Glycosyltransferase superfamily protein</fullName>
    </submittedName>
</protein>
<dbReference type="EMBL" id="CM001881">
    <property type="protein sequence ID" value="EOY22030.1"/>
    <property type="molecule type" value="Genomic_DNA"/>
</dbReference>
<reference evidence="4 5" key="1">
    <citation type="journal article" date="2013" name="Genome Biol.">
        <title>The genome sequence of the most widely cultivated cacao type and its use to identify candidate genes regulating pod color.</title>
        <authorList>
            <person name="Motamayor J.C."/>
            <person name="Mockaitis K."/>
            <person name="Schmutz J."/>
            <person name="Haiminen N."/>
            <person name="Iii D.L."/>
            <person name="Cornejo O."/>
            <person name="Findley S.D."/>
            <person name="Zheng P."/>
            <person name="Utro F."/>
            <person name="Royaert S."/>
            <person name="Saski C."/>
            <person name="Jenkins J."/>
            <person name="Podicheti R."/>
            <person name="Zhao M."/>
            <person name="Scheffler B.E."/>
            <person name="Stack J.C."/>
            <person name="Feltus F.A."/>
            <person name="Mustiga G.M."/>
            <person name="Amores F."/>
            <person name="Phillips W."/>
            <person name="Marelli J.P."/>
            <person name="May G.D."/>
            <person name="Shapiro H."/>
            <person name="Ma J."/>
            <person name="Bustamante C.D."/>
            <person name="Schnell R.J."/>
            <person name="Main D."/>
            <person name="Gilbert D."/>
            <person name="Parida L."/>
            <person name="Kuhn D.N."/>
        </authorList>
    </citation>
    <scope>NUCLEOTIDE SEQUENCE [LARGE SCALE GENOMIC DNA]</scope>
    <source>
        <strain evidence="5">cv. Matina 1-6</strain>
    </source>
</reference>
<dbReference type="CDD" id="cd03784">
    <property type="entry name" value="GT1_Gtf-like"/>
    <property type="match status" value="1"/>
</dbReference>
<evidence type="ECO:0000256" key="2">
    <source>
        <dbReference type="ARBA" id="ARBA00022676"/>
    </source>
</evidence>
<dbReference type="SUPFAM" id="SSF53756">
    <property type="entry name" value="UDP-Glycosyltransferase/glycogen phosphorylase"/>
    <property type="match status" value="1"/>
</dbReference>
<keyword evidence="3" id="KW-0808">Transferase</keyword>
<keyword evidence="5" id="KW-1185">Reference proteome</keyword>
<dbReference type="PANTHER" id="PTHR11926:SF1412">
    <property type="entry name" value="UDP-GLYCOSYLTRANSFERASE 83A1-LIKE"/>
    <property type="match status" value="1"/>
</dbReference>
<sequence>MKWSNLEPNRTQLSFNRKTTCSSFTLLMKLSLQIAAHGVKVTFVNFEPIHDKIIASTPGIHGKQGLISCASIFDGLELESDRNDAVEFTESTGRVMPGQLMNLIEKINQCNTTNKEQITCVIVDVSIGWALEVAKNMGIEGVAVHTAGPAGLALALCVPQLIKDEILGDDGTLLKGKSISLSSEIPAWRKFEIPWITSSDIIMQKAIFKFVRTGLQNFKFANLILSNSFDDLAPSALKLTPNILLVGLLLASNHLGSFTRSFWPEDSTCLSRHDKQDAGSVIYNQPYRRKFIYKFPKGFTDRIADRGKIIEWVPQEKVLAHPSVACFLSHCGWNSTMEGLSMRVPFLCWPYFADQFHNRIYICNVWNIGLPLTPNENGIITKHEISARKKTLISSDGIKANVLDLKQVARKSIDEARSSFKNLKSFIERIKAI</sequence>
<dbReference type="OMA" id="CASIFDG"/>
<dbReference type="PANTHER" id="PTHR11926">
    <property type="entry name" value="GLUCOSYL/GLUCURONOSYL TRANSFERASES"/>
    <property type="match status" value="1"/>
</dbReference>
<proteinExistence type="inferred from homology"/>
<keyword evidence="2" id="KW-0328">Glycosyltransferase</keyword>
<dbReference type="AlphaFoldDB" id="A0A061FWW4"/>
<accession>A0A061FWW4</accession>
<dbReference type="Gene3D" id="3.40.50.2000">
    <property type="entry name" value="Glycogen Phosphorylase B"/>
    <property type="match status" value="3"/>
</dbReference>
<evidence type="ECO:0000313" key="4">
    <source>
        <dbReference type="EMBL" id="EOY22030.1"/>
    </source>
</evidence>
<evidence type="ECO:0000256" key="3">
    <source>
        <dbReference type="ARBA" id="ARBA00022679"/>
    </source>
</evidence>
<dbReference type="GO" id="GO:0008194">
    <property type="term" value="F:UDP-glycosyltransferase activity"/>
    <property type="evidence" value="ECO:0000318"/>
    <property type="project" value="GO_Central"/>
</dbReference>
<dbReference type="HOGENOM" id="CLU_001724_0_2_1"/>
<dbReference type="InParanoid" id="A0A061FWW4"/>